<dbReference type="PROSITE" id="PS51194">
    <property type="entry name" value="HELICASE_CTER"/>
    <property type="match status" value="1"/>
</dbReference>
<dbReference type="InterPro" id="IPR014001">
    <property type="entry name" value="Helicase_ATP-bd"/>
</dbReference>
<evidence type="ECO:0000259" key="8">
    <source>
        <dbReference type="PROSITE" id="PS51192"/>
    </source>
</evidence>
<dbReference type="GO" id="GO:0016787">
    <property type="term" value="F:hydrolase activity"/>
    <property type="evidence" value="ECO:0007669"/>
    <property type="project" value="UniProtKB-KW"/>
</dbReference>
<keyword evidence="2" id="KW-0547">Nucleotide-binding</keyword>
<evidence type="ECO:0000256" key="6">
    <source>
        <dbReference type="ARBA" id="ARBA00022840"/>
    </source>
</evidence>
<feature type="region of interest" description="Disordered" evidence="7">
    <location>
        <begin position="801"/>
        <end position="823"/>
    </location>
</feature>
<feature type="compositionally biased region" description="Basic and acidic residues" evidence="7">
    <location>
        <begin position="837"/>
        <end position="855"/>
    </location>
</feature>
<keyword evidence="6" id="KW-0067">ATP-binding</keyword>
<organism evidence="10 11">
    <name type="scientific">Botrytis galanthina</name>
    <dbReference type="NCBI Taxonomy" id="278940"/>
    <lineage>
        <taxon>Eukaryota</taxon>
        <taxon>Fungi</taxon>
        <taxon>Dikarya</taxon>
        <taxon>Ascomycota</taxon>
        <taxon>Pezizomycotina</taxon>
        <taxon>Leotiomycetes</taxon>
        <taxon>Helotiales</taxon>
        <taxon>Sclerotiniaceae</taxon>
        <taxon>Botrytis</taxon>
    </lineage>
</organism>
<evidence type="ECO:0000313" key="10">
    <source>
        <dbReference type="EMBL" id="THV47359.1"/>
    </source>
</evidence>
<feature type="compositionally biased region" description="Acidic residues" evidence="7">
    <location>
        <begin position="328"/>
        <end position="338"/>
    </location>
</feature>
<keyword evidence="3" id="KW-0863">Zinc-finger</keyword>
<dbReference type="Gene3D" id="3.40.50.300">
    <property type="entry name" value="P-loop containing nucleotide triphosphate hydrolases"/>
    <property type="match status" value="1"/>
</dbReference>
<sequence>MNESEPSPQDDMPSRNPQDNPILENTESLGVAPIPTQVPHAAHSSTDQDQQNHPHRIQEGQTEVQGEVNATVYNTPPAKRQMRARNPLHSSPTKNNLGTPKTRVQVSPTKTKRAKIFENKAEIRDEITSATLAQKHAFLVEKKDYFTPLLPPNNYISKLIIQTDDLAEEEKAELPTFVPYRQLTCQPEGIKATLKPYQLSGLSYMVYLYRNGVNGILGDDMGLGKTLQTLSLIQYLKEKYPTSGKGRLQRPFLIICPLSVLGSWMTETEKWTDLRVIRFHGGRDERNRLKHIISGGADKRGNISPLADRKRKYKDHGDSSGRDFVSLDSDEENDEDDDRGVDMVVTTYESFKSEQSWLKRVFVWRYVVLDEGQIIKNHASEVSKALQGLKAEYRLLLSGTPLQNNLEELWSLFHFLYPEVFVEKTRDLFAKSFNLSKGDYIKDVLVSSRHLLELIMLRRTKSSPGVDLGLPPKEEIILFIPLSPLQKVWYEKLIKKTDTAILRELFDSNQASKTNPLPSPISAEISMAKKGTTWKTLMNLVMQLRKVCNHPYQFEDAEPDPYLTGQHLIEASGKFIVLEKLVTELVVKQKKKIIIFSGFTKMLDLVQELLILKGGGGSVFNFCRIDGSTARARRNLAIRLFMDLKSNHNVFLISTRAGGLGLNLAAATEIVLLDQDWNPQVTNQAIARAYRIGLPNPLTVYKFVAQGTVEEQMMPRIAKKLYLSAKVTESMEDIYTQATPSLRESRTEASNGDDGEMPEMDTTQLMTLIRRGACVISRPEVDVNEMKDWDWKTTVKMCKDQATDPLGKNDDAKDSDLDEEEAEKKWLAERERIQSRLFNGEKIKDQRPKSNDTPKDFIPSTSRADRRIGKERTVMVNGYMISKDTIGNSQWEAVKTLSSATNSFSTPKRERKADIISQTYCQVCKIDKSPLIQCKVCPRAYHNDCLSHLHQEKAKKFQFACPQHICKDCKQKAGDVGGMLYRCRWCEKAQCEDCIDWKTFKPIGDTLPEFDRLDFAKAPTAFYIQCQDCTKKFETDKKFKATCERSEKKWAKELKKSNAVDEEIIEESEMKVGREEDLEGGINRPIVIDDDDSEVGEATVSPVTVMKQPRNGGARGFVDYRDYMVPRNGAKTLQEQAKQHFERRVNLDEEVSRILNTPGQATQPTGNTLAGTPGMRPMTDAELITTQFGYGRVNRQTASNQPYFMSRNGSNGRSLGELGHFPLYSGHPNPRCRSPYESDEGGYGMQNVPEVAREAGPRVPYGQAVHHGLVGQVGQPQNQVQHGISASTPNIPRAVEHPQQQLQHTAAPSRHPASMHGASTVPKQPAEPQYLVRHNGVFLKGTGSMYDGPAASDPPQPVTTRDVHRPGLEGPAYKFKWEKKPKSEDK</sequence>
<dbReference type="PROSITE" id="PS01359">
    <property type="entry name" value="ZF_PHD_1"/>
    <property type="match status" value="1"/>
</dbReference>
<proteinExistence type="predicted"/>
<dbReference type="InterPro" id="IPR049730">
    <property type="entry name" value="SNF2/RAD54-like_C"/>
</dbReference>
<dbReference type="CDD" id="cd17919">
    <property type="entry name" value="DEXHc_Snf"/>
    <property type="match status" value="1"/>
</dbReference>
<comment type="caution">
    <text evidence="10">The sequence shown here is derived from an EMBL/GenBank/DDBJ whole genome shotgun (WGS) entry which is preliminary data.</text>
</comment>
<accession>A0A4S8R065</accession>
<keyword evidence="1" id="KW-0479">Metal-binding</keyword>
<dbReference type="Proteomes" id="UP000308671">
    <property type="component" value="Unassembled WGS sequence"/>
</dbReference>
<name>A0A4S8R065_9HELO</name>
<dbReference type="InterPro" id="IPR011011">
    <property type="entry name" value="Znf_FYVE_PHD"/>
</dbReference>
<dbReference type="Gene3D" id="3.40.50.10810">
    <property type="entry name" value="Tandem AAA-ATPase domain"/>
    <property type="match status" value="1"/>
</dbReference>
<feature type="domain" description="Helicase C-terminal" evidence="9">
    <location>
        <begin position="581"/>
        <end position="742"/>
    </location>
</feature>
<dbReference type="InterPro" id="IPR001965">
    <property type="entry name" value="Znf_PHD"/>
</dbReference>
<gene>
    <name evidence="10" type="ORF">BGAL_0316g00130</name>
</gene>
<feature type="compositionally biased region" description="Polar residues" evidence="7">
    <location>
        <begin position="88"/>
        <end position="109"/>
    </location>
</feature>
<dbReference type="SMART" id="SM00490">
    <property type="entry name" value="HELICc"/>
    <property type="match status" value="1"/>
</dbReference>
<feature type="compositionally biased region" description="Polar residues" evidence="7">
    <location>
        <begin position="15"/>
        <end position="28"/>
    </location>
</feature>
<dbReference type="GO" id="GO:0005524">
    <property type="term" value="F:ATP binding"/>
    <property type="evidence" value="ECO:0007669"/>
    <property type="project" value="InterPro"/>
</dbReference>
<dbReference type="CDD" id="cd15566">
    <property type="entry name" value="PHD3_NSD"/>
    <property type="match status" value="1"/>
</dbReference>
<dbReference type="OrthoDB" id="448448at2759"/>
<dbReference type="InterPro" id="IPR019786">
    <property type="entry name" value="Zinc_finger_PHD-type_CS"/>
</dbReference>
<evidence type="ECO:0000313" key="11">
    <source>
        <dbReference type="Proteomes" id="UP000308671"/>
    </source>
</evidence>
<dbReference type="Pfam" id="PF00271">
    <property type="entry name" value="Helicase_C"/>
    <property type="match status" value="1"/>
</dbReference>
<feature type="region of interest" description="Disordered" evidence="7">
    <location>
        <begin position="1297"/>
        <end position="1326"/>
    </location>
</feature>
<reference evidence="10 11" key="1">
    <citation type="submission" date="2017-12" db="EMBL/GenBank/DDBJ databases">
        <title>Comparative genomics of Botrytis spp.</title>
        <authorList>
            <person name="Valero-Jimenez C.A."/>
            <person name="Tapia P."/>
            <person name="Veloso J."/>
            <person name="Silva-Moreno E."/>
            <person name="Staats M."/>
            <person name="Valdes J.H."/>
            <person name="Van Kan J.A.L."/>
        </authorList>
    </citation>
    <scope>NUCLEOTIDE SEQUENCE [LARGE SCALE GENOMIC DNA]</scope>
    <source>
        <strain evidence="10 11">MUCL435</strain>
    </source>
</reference>
<evidence type="ECO:0000256" key="2">
    <source>
        <dbReference type="ARBA" id="ARBA00022741"/>
    </source>
</evidence>
<feature type="region of interest" description="Disordered" evidence="7">
    <location>
        <begin position="80"/>
        <end position="112"/>
    </location>
</feature>
<feature type="domain" description="Helicase ATP-binding" evidence="8">
    <location>
        <begin position="206"/>
        <end position="419"/>
    </location>
</feature>
<feature type="region of interest" description="Disordered" evidence="7">
    <location>
        <begin position="736"/>
        <end position="759"/>
    </location>
</feature>
<evidence type="ECO:0000259" key="9">
    <source>
        <dbReference type="PROSITE" id="PS51194"/>
    </source>
</evidence>
<dbReference type="SUPFAM" id="SSF52540">
    <property type="entry name" value="P-loop containing nucleoside triphosphate hydrolases"/>
    <property type="match status" value="2"/>
</dbReference>
<feature type="region of interest" description="Disordered" evidence="7">
    <location>
        <begin position="1216"/>
        <end position="1244"/>
    </location>
</feature>
<evidence type="ECO:0008006" key="12">
    <source>
        <dbReference type="Google" id="ProtNLM"/>
    </source>
</evidence>
<dbReference type="InterPro" id="IPR000330">
    <property type="entry name" value="SNF2_N"/>
</dbReference>
<evidence type="ECO:0000256" key="3">
    <source>
        <dbReference type="ARBA" id="ARBA00022771"/>
    </source>
</evidence>
<feature type="region of interest" description="Disordered" evidence="7">
    <location>
        <begin position="300"/>
        <end position="338"/>
    </location>
</feature>
<dbReference type="InterPro" id="IPR027417">
    <property type="entry name" value="P-loop_NTPase"/>
</dbReference>
<keyword evidence="5" id="KW-0862">Zinc</keyword>
<dbReference type="Pfam" id="PF00176">
    <property type="entry name" value="SNF2-rel_dom"/>
    <property type="match status" value="1"/>
</dbReference>
<dbReference type="PANTHER" id="PTHR10799">
    <property type="entry name" value="SNF2/RAD54 HELICASE FAMILY"/>
    <property type="match status" value="1"/>
</dbReference>
<keyword evidence="4" id="KW-0378">Hydrolase</keyword>
<dbReference type="SMART" id="SM00249">
    <property type="entry name" value="PHD"/>
    <property type="match status" value="1"/>
</dbReference>
<dbReference type="InterPro" id="IPR038718">
    <property type="entry name" value="SNF2-like_sf"/>
</dbReference>
<dbReference type="CDD" id="cd18793">
    <property type="entry name" value="SF2_C_SNF"/>
    <property type="match status" value="1"/>
</dbReference>
<dbReference type="SMART" id="SM00487">
    <property type="entry name" value="DEXDc"/>
    <property type="match status" value="1"/>
</dbReference>
<evidence type="ECO:0000256" key="1">
    <source>
        <dbReference type="ARBA" id="ARBA00022723"/>
    </source>
</evidence>
<evidence type="ECO:0000256" key="4">
    <source>
        <dbReference type="ARBA" id="ARBA00022801"/>
    </source>
</evidence>
<dbReference type="InterPro" id="IPR013083">
    <property type="entry name" value="Znf_RING/FYVE/PHD"/>
</dbReference>
<dbReference type="SUPFAM" id="SSF57903">
    <property type="entry name" value="FYVE/PHD zinc finger"/>
    <property type="match status" value="1"/>
</dbReference>
<dbReference type="GO" id="GO:0008270">
    <property type="term" value="F:zinc ion binding"/>
    <property type="evidence" value="ECO:0007669"/>
    <property type="project" value="UniProtKB-KW"/>
</dbReference>
<dbReference type="Gene3D" id="3.30.40.10">
    <property type="entry name" value="Zinc/RING finger domain, C3HC4 (zinc finger)"/>
    <property type="match status" value="1"/>
</dbReference>
<feature type="compositionally biased region" description="Basic and acidic residues" evidence="7">
    <location>
        <begin position="801"/>
        <end position="815"/>
    </location>
</feature>
<dbReference type="InterPro" id="IPR001650">
    <property type="entry name" value="Helicase_C-like"/>
</dbReference>
<feature type="compositionally biased region" description="Basic and acidic residues" evidence="7">
    <location>
        <begin position="1375"/>
        <end position="1386"/>
    </location>
</feature>
<feature type="region of interest" description="Disordered" evidence="7">
    <location>
        <begin position="1342"/>
        <end position="1386"/>
    </location>
</feature>
<dbReference type="PROSITE" id="PS51192">
    <property type="entry name" value="HELICASE_ATP_BIND_1"/>
    <property type="match status" value="1"/>
</dbReference>
<keyword evidence="11" id="KW-1185">Reference proteome</keyword>
<feature type="region of interest" description="Disordered" evidence="7">
    <location>
        <begin position="837"/>
        <end position="866"/>
    </location>
</feature>
<dbReference type="EMBL" id="PQXL01000316">
    <property type="protein sequence ID" value="THV47359.1"/>
    <property type="molecule type" value="Genomic_DNA"/>
</dbReference>
<protein>
    <recommendedName>
        <fullName evidence="12">PHD-type domain-containing protein</fullName>
    </recommendedName>
</protein>
<evidence type="ECO:0000256" key="7">
    <source>
        <dbReference type="SAM" id="MobiDB-lite"/>
    </source>
</evidence>
<feature type="region of interest" description="Disordered" evidence="7">
    <location>
        <begin position="1"/>
        <end position="68"/>
    </location>
</feature>
<evidence type="ECO:0000256" key="5">
    <source>
        <dbReference type="ARBA" id="ARBA00022833"/>
    </source>
</evidence>